<accession>A0ABV6QSK6</accession>
<reference evidence="1 2" key="1">
    <citation type="submission" date="2024-09" db="EMBL/GenBank/DDBJ databases">
        <authorList>
            <person name="Sun Q."/>
            <person name="Mori K."/>
        </authorList>
    </citation>
    <scope>NUCLEOTIDE SEQUENCE [LARGE SCALE GENOMIC DNA]</scope>
    <source>
        <strain evidence="1 2">CGMCC 1.15906</strain>
    </source>
</reference>
<organism evidence="1 2">
    <name type="scientific">Kribbella deserti</name>
    <dbReference type="NCBI Taxonomy" id="1926257"/>
    <lineage>
        <taxon>Bacteria</taxon>
        <taxon>Bacillati</taxon>
        <taxon>Actinomycetota</taxon>
        <taxon>Actinomycetes</taxon>
        <taxon>Propionibacteriales</taxon>
        <taxon>Kribbellaceae</taxon>
        <taxon>Kribbella</taxon>
    </lineage>
</organism>
<dbReference type="RefSeq" id="WP_380052549.1">
    <property type="nucleotide sequence ID" value="NZ_JBHLTC010000035.1"/>
</dbReference>
<proteinExistence type="predicted"/>
<dbReference type="EMBL" id="JBHLTC010000035">
    <property type="protein sequence ID" value="MFC0627596.1"/>
    <property type="molecule type" value="Genomic_DNA"/>
</dbReference>
<name>A0ABV6QSK6_9ACTN</name>
<comment type="caution">
    <text evidence="1">The sequence shown here is derived from an EMBL/GenBank/DDBJ whole genome shotgun (WGS) entry which is preliminary data.</text>
</comment>
<sequence length="141" mass="15249">MGDVTEDLITTRLETLARNVEASYGEAVVVQRPDIWEVALSDAAGAGISVEWCDNGPGTHLLYVDVGRHSVTLHRDDDSVDYLEQIVRAAVTGGITESRRPGRSRLEIPLADGMTATESGYGVSFARDQPHTYPAYSTGRA</sequence>
<dbReference type="Proteomes" id="UP001589890">
    <property type="component" value="Unassembled WGS sequence"/>
</dbReference>
<protein>
    <submittedName>
        <fullName evidence="1">Uncharacterized protein</fullName>
    </submittedName>
</protein>
<evidence type="ECO:0000313" key="2">
    <source>
        <dbReference type="Proteomes" id="UP001589890"/>
    </source>
</evidence>
<gene>
    <name evidence="1" type="ORF">ACFFGN_26220</name>
</gene>
<evidence type="ECO:0000313" key="1">
    <source>
        <dbReference type="EMBL" id="MFC0627596.1"/>
    </source>
</evidence>
<keyword evidence="2" id="KW-1185">Reference proteome</keyword>